<dbReference type="Pfam" id="PF13411">
    <property type="entry name" value="MerR_1"/>
    <property type="match status" value="1"/>
</dbReference>
<dbReference type="RefSeq" id="WP_321536451.1">
    <property type="nucleotide sequence ID" value="NZ_JARGDL010000016.1"/>
</dbReference>
<dbReference type="InterPro" id="IPR047057">
    <property type="entry name" value="MerR_fam"/>
</dbReference>
<protein>
    <submittedName>
        <fullName evidence="3">MerR family transcriptional regulator</fullName>
    </submittedName>
</protein>
<proteinExistence type="predicted"/>
<dbReference type="PANTHER" id="PTHR30204:SF58">
    <property type="entry name" value="HTH-TYPE TRANSCRIPTIONAL REGULATOR YFMP"/>
    <property type="match status" value="1"/>
</dbReference>
<sequence>MLENFNIEEPLYPISVAAKLLNISVHTLRMYEREGLIIPFKKESNQRLYSKADLERIECIRKAINESKISINGIKTIYSLIPCWEIVKCSEEERESCEAFNQHSEPCWNVKHHKTVCDNNKCRECEVYKNFIQCGKVKELIKSISR</sequence>
<reference evidence="3" key="1">
    <citation type="submission" date="2023-03" db="EMBL/GenBank/DDBJ databases">
        <title>Stygiobacter electus gen. nov., sp. nov., facultatively anaerobic thermotolerant bacterium of the class Ignavibacteria from a well of Yessentuki mineral water deposit.</title>
        <authorList>
            <person name="Podosokorskaya O.A."/>
            <person name="Elcheninov A.G."/>
            <person name="Petrova N.F."/>
            <person name="Zavarzina D.G."/>
            <person name="Kublanov I.V."/>
            <person name="Merkel A.Y."/>
        </authorList>
    </citation>
    <scope>NUCLEOTIDE SEQUENCE</scope>
    <source>
        <strain evidence="3">09-Me</strain>
    </source>
</reference>
<dbReference type="SMART" id="SM00422">
    <property type="entry name" value="HTH_MERR"/>
    <property type="match status" value="1"/>
</dbReference>
<dbReference type="GO" id="GO:0003677">
    <property type="term" value="F:DNA binding"/>
    <property type="evidence" value="ECO:0007669"/>
    <property type="project" value="UniProtKB-KW"/>
</dbReference>
<accession>A0AAE3P1T5</accession>
<evidence type="ECO:0000256" key="1">
    <source>
        <dbReference type="ARBA" id="ARBA00023125"/>
    </source>
</evidence>
<dbReference type="EMBL" id="JARGDL010000016">
    <property type="protein sequence ID" value="MDF1612680.1"/>
    <property type="molecule type" value="Genomic_DNA"/>
</dbReference>
<evidence type="ECO:0000313" key="3">
    <source>
        <dbReference type="EMBL" id="MDF1612680.1"/>
    </source>
</evidence>
<dbReference type="PROSITE" id="PS50937">
    <property type="entry name" value="HTH_MERR_2"/>
    <property type="match status" value="1"/>
</dbReference>
<dbReference type="Gene3D" id="1.10.1660.10">
    <property type="match status" value="1"/>
</dbReference>
<dbReference type="SUPFAM" id="SSF46955">
    <property type="entry name" value="Putative DNA-binding domain"/>
    <property type="match status" value="1"/>
</dbReference>
<evidence type="ECO:0000313" key="4">
    <source>
        <dbReference type="Proteomes" id="UP001221302"/>
    </source>
</evidence>
<dbReference type="InterPro" id="IPR000551">
    <property type="entry name" value="MerR-type_HTH_dom"/>
</dbReference>
<keyword evidence="4" id="KW-1185">Reference proteome</keyword>
<comment type="caution">
    <text evidence="3">The sequence shown here is derived from an EMBL/GenBank/DDBJ whole genome shotgun (WGS) entry which is preliminary data.</text>
</comment>
<dbReference type="PROSITE" id="PS00552">
    <property type="entry name" value="HTH_MERR_1"/>
    <property type="match status" value="1"/>
</dbReference>
<dbReference type="Proteomes" id="UP001221302">
    <property type="component" value="Unassembled WGS sequence"/>
</dbReference>
<evidence type="ECO:0000259" key="2">
    <source>
        <dbReference type="PROSITE" id="PS50937"/>
    </source>
</evidence>
<dbReference type="PANTHER" id="PTHR30204">
    <property type="entry name" value="REDOX-CYCLING DRUG-SENSING TRANSCRIPTIONAL ACTIVATOR SOXR"/>
    <property type="match status" value="1"/>
</dbReference>
<dbReference type="GO" id="GO:0003700">
    <property type="term" value="F:DNA-binding transcription factor activity"/>
    <property type="evidence" value="ECO:0007669"/>
    <property type="project" value="InterPro"/>
</dbReference>
<keyword evidence="1" id="KW-0238">DNA-binding</keyword>
<dbReference type="InterPro" id="IPR009061">
    <property type="entry name" value="DNA-bd_dom_put_sf"/>
</dbReference>
<dbReference type="PRINTS" id="PR00040">
    <property type="entry name" value="HTHMERR"/>
</dbReference>
<dbReference type="AlphaFoldDB" id="A0AAE3P1T5"/>
<organism evidence="3 4">
    <name type="scientific">Stygiobacter electus</name>
    <dbReference type="NCBI Taxonomy" id="3032292"/>
    <lineage>
        <taxon>Bacteria</taxon>
        <taxon>Pseudomonadati</taxon>
        <taxon>Ignavibacteriota</taxon>
        <taxon>Ignavibacteria</taxon>
        <taxon>Ignavibacteriales</taxon>
        <taxon>Melioribacteraceae</taxon>
        <taxon>Stygiobacter</taxon>
    </lineage>
</organism>
<feature type="domain" description="HTH merR-type" evidence="2">
    <location>
        <begin position="11"/>
        <end position="80"/>
    </location>
</feature>
<name>A0AAE3P1T5_9BACT</name>
<gene>
    <name evidence="3" type="ORF">P0M35_11005</name>
</gene>